<evidence type="ECO:0000259" key="5">
    <source>
        <dbReference type="Pfam" id="PF00149"/>
    </source>
</evidence>
<dbReference type="InterPro" id="IPR050884">
    <property type="entry name" value="CNP_phosphodiesterase-III"/>
</dbReference>
<dbReference type="InterPro" id="IPR029052">
    <property type="entry name" value="Metallo-depent_PP-like"/>
</dbReference>
<dbReference type="Gene3D" id="3.60.21.10">
    <property type="match status" value="1"/>
</dbReference>
<keyword evidence="1" id="KW-0479">Metal-binding</keyword>
<dbReference type="EMBL" id="JADLRE010000003">
    <property type="protein sequence ID" value="MBF6224440.1"/>
    <property type="molecule type" value="Genomic_DNA"/>
</dbReference>
<evidence type="ECO:0000256" key="1">
    <source>
        <dbReference type="ARBA" id="ARBA00022723"/>
    </source>
</evidence>
<evidence type="ECO:0000313" key="6">
    <source>
        <dbReference type="EMBL" id="MBF6224440.1"/>
    </source>
</evidence>
<evidence type="ECO:0000256" key="3">
    <source>
        <dbReference type="ARBA" id="ARBA00023004"/>
    </source>
</evidence>
<organism evidence="6 7">
    <name type="scientific">Nocardia abscessus</name>
    <dbReference type="NCBI Taxonomy" id="120957"/>
    <lineage>
        <taxon>Bacteria</taxon>
        <taxon>Bacillati</taxon>
        <taxon>Actinomycetota</taxon>
        <taxon>Actinomycetes</taxon>
        <taxon>Mycobacteriales</taxon>
        <taxon>Nocardiaceae</taxon>
        <taxon>Nocardia</taxon>
    </lineage>
</organism>
<name>A0ABS0C240_9NOCA</name>
<evidence type="ECO:0000256" key="2">
    <source>
        <dbReference type="ARBA" id="ARBA00022801"/>
    </source>
</evidence>
<dbReference type="PANTHER" id="PTHR42988:SF2">
    <property type="entry name" value="CYCLIC NUCLEOTIDE PHOSPHODIESTERASE CBUA0032-RELATED"/>
    <property type="match status" value="1"/>
</dbReference>
<evidence type="ECO:0000256" key="4">
    <source>
        <dbReference type="ARBA" id="ARBA00025742"/>
    </source>
</evidence>
<dbReference type="InterPro" id="IPR004843">
    <property type="entry name" value="Calcineurin-like_PHP"/>
</dbReference>
<gene>
    <name evidence="6" type="ORF">IU470_04845</name>
</gene>
<protein>
    <submittedName>
        <fullName evidence="6">Metallophosphoesterase</fullName>
    </submittedName>
</protein>
<comment type="caution">
    <text evidence="6">The sequence shown here is derived from an EMBL/GenBank/DDBJ whole genome shotgun (WGS) entry which is preliminary data.</text>
</comment>
<dbReference type="Proteomes" id="UP000807309">
    <property type="component" value="Unassembled WGS sequence"/>
</dbReference>
<dbReference type="PANTHER" id="PTHR42988">
    <property type="entry name" value="PHOSPHOHYDROLASE"/>
    <property type="match status" value="1"/>
</dbReference>
<proteinExistence type="inferred from homology"/>
<feature type="domain" description="Calcineurin-like phosphoesterase" evidence="5">
    <location>
        <begin position="4"/>
        <end position="188"/>
    </location>
</feature>
<reference evidence="6 7" key="1">
    <citation type="submission" date="2020-10" db="EMBL/GenBank/DDBJ databases">
        <title>Identification of Nocardia species via Next-generation sequencing and recognition of intraspecies genetic diversity.</title>
        <authorList>
            <person name="Li P."/>
            <person name="Li P."/>
            <person name="Lu B."/>
        </authorList>
    </citation>
    <scope>NUCLEOTIDE SEQUENCE [LARGE SCALE GENOMIC DNA]</scope>
    <source>
        <strain evidence="6 7">N-11</strain>
    </source>
</reference>
<dbReference type="SUPFAM" id="SSF56300">
    <property type="entry name" value="Metallo-dependent phosphatases"/>
    <property type="match status" value="1"/>
</dbReference>
<keyword evidence="7" id="KW-1185">Reference proteome</keyword>
<keyword evidence="3" id="KW-0408">Iron</keyword>
<dbReference type="Pfam" id="PF00149">
    <property type="entry name" value="Metallophos"/>
    <property type="match status" value="1"/>
</dbReference>
<evidence type="ECO:0000313" key="7">
    <source>
        <dbReference type="Proteomes" id="UP000807309"/>
    </source>
</evidence>
<sequence>MILVAQVSDTHFDLGTRNAERVQRVMAFIAGLRRRPDAILVTGDITESGKPEQYAEARLAFDAEIPLYAIPGNHDDRAGFRTRLLDEPASDAPINRTHRLGDLTIALLDSSVPGEAGGRLADETYQWLDEVLGAAPAGKPILLALHHPPAHLFSPIVDGISLAEPQRLADLVAGDDRIVAVLTGHAHSAATTTFGGRPLLVAPSTASVLSGEWELDMPDHVMDYAPDPAVALHVIGDDHRLTTHFRTVPVGGRIGVQPV</sequence>
<accession>A0ABS0C240</accession>
<comment type="similarity">
    <text evidence="4">Belongs to the cyclic nucleotide phosphodiesterase class-III family.</text>
</comment>
<keyword evidence="2" id="KW-0378">Hydrolase</keyword>